<protein>
    <recommendedName>
        <fullName evidence="5">Vitellogenin domain-containing protein</fullName>
    </recommendedName>
</protein>
<dbReference type="Proteomes" id="UP000324832">
    <property type="component" value="Unassembled WGS sequence"/>
</dbReference>
<evidence type="ECO:0008006" key="5">
    <source>
        <dbReference type="Google" id="ProtNLM"/>
    </source>
</evidence>
<keyword evidence="4" id="KW-1185">Reference proteome</keyword>
<dbReference type="EMBL" id="FZQP02006665">
    <property type="protein sequence ID" value="VVD03242.1"/>
    <property type="molecule type" value="Genomic_DNA"/>
</dbReference>
<name>A0A5E4QYU1_9NEOP</name>
<gene>
    <name evidence="3" type="ORF">LSINAPIS_LOCUS13270</name>
</gene>
<evidence type="ECO:0000313" key="3">
    <source>
        <dbReference type="EMBL" id="VVD03242.1"/>
    </source>
</evidence>
<keyword evidence="2" id="KW-0732">Signal</keyword>
<organism evidence="3 4">
    <name type="scientific">Leptidea sinapis</name>
    <dbReference type="NCBI Taxonomy" id="189913"/>
    <lineage>
        <taxon>Eukaryota</taxon>
        <taxon>Metazoa</taxon>
        <taxon>Ecdysozoa</taxon>
        <taxon>Arthropoda</taxon>
        <taxon>Hexapoda</taxon>
        <taxon>Insecta</taxon>
        <taxon>Pterygota</taxon>
        <taxon>Neoptera</taxon>
        <taxon>Endopterygota</taxon>
        <taxon>Lepidoptera</taxon>
        <taxon>Glossata</taxon>
        <taxon>Ditrysia</taxon>
        <taxon>Papilionoidea</taxon>
        <taxon>Pieridae</taxon>
        <taxon>Dismorphiinae</taxon>
        <taxon>Leptidea</taxon>
    </lineage>
</organism>
<sequence length="199" mass="23272">MWFIVFILIAILQVKNAHGIHFIELSSEPISKQRKVFDQDKEMTTVQTVKSIDGRKHWPVSSLQKKNYTRQGSEKDNDNKHKDENLKSKISLLVEQTLHDTESKIKKVDAIKQQHRETPAYKAGFILSMIKRNKDMLTELFSVAVKHKDNWKALEQLQIFEFIVHTNVDTTYLVKQLVEIHMQYMNATTANARKRIVLL</sequence>
<accession>A0A5E4QYU1</accession>
<feature type="signal peptide" evidence="2">
    <location>
        <begin position="1"/>
        <end position="17"/>
    </location>
</feature>
<dbReference type="AlphaFoldDB" id="A0A5E4QYU1"/>
<feature type="compositionally biased region" description="Basic and acidic residues" evidence="1">
    <location>
        <begin position="72"/>
        <end position="82"/>
    </location>
</feature>
<evidence type="ECO:0000256" key="2">
    <source>
        <dbReference type="SAM" id="SignalP"/>
    </source>
</evidence>
<feature type="region of interest" description="Disordered" evidence="1">
    <location>
        <begin position="63"/>
        <end position="82"/>
    </location>
</feature>
<feature type="chain" id="PRO_5022935091" description="Vitellogenin domain-containing protein" evidence="2">
    <location>
        <begin position="18"/>
        <end position="199"/>
    </location>
</feature>
<reference evidence="3 4" key="1">
    <citation type="submission" date="2017-07" db="EMBL/GenBank/DDBJ databases">
        <authorList>
            <person name="Talla V."/>
            <person name="Backstrom N."/>
        </authorList>
    </citation>
    <scope>NUCLEOTIDE SEQUENCE [LARGE SCALE GENOMIC DNA]</scope>
</reference>
<evidence type="ECO:0000313" key="4">
    <source>
        <dbReference type="Proteomes" id="UP000324832"/>
    </source>
</evidence>
<evidence type="ECO:0000256" key="1">
    <source>
        <dbReference type="SAM" id="MobiDB-lite"/>
    </source>
</evidence>
<proteinExistence type="predicted"/>